<reference evidence="2" key="3">
    <citation type="submission" date="2015-04" db="UniProtKB">
        <authorList>
            <consortium name="EnsemblPlants"/>
        </authorList>
    </citation>
    <scope>IDENTIFICATION</scope>
</reference>
<dbReference type="GO" id="GO:0070628">
    <property type="term" value="F:proteasome binding"/>
    <property type="evidence" value="ECO:0007669"/>
    <property type="project" value="TreeGrafter"/>
</dbReference>
<dbReference type="GO" id="GO:0005654">
    <property type="term" value="C:nucleoplasm"/>
    <property type="evidence" value="ECO:0007669"/>
    <property type="project" value="TreeGrafter"/>
</dbReference>
<dbReference type="InterPro" id="IPR000626">
    <property type="entry name" value="Ubiquitin-like_dom"/>
</dbReference>
<dbReference type="InterPro" id="IPR019956">
    <property type="entry name" value="Ubiquitin_dom"/>
</dbReference>
<dbReference type="PANTHER" id="PTHR10621:SF38">
    <property type="entry name" value="UBIQUITIN DOMAIN-CONTAINING PROTEIN 7SL RNA1-RELATED"/>
    <property type="match status" value="1"/>
</dbReference>
<sequence length="92" mass="10568">MEVTFEVRRGLRPSLPADLVETFKMDVWYDSTVKRIKETVKQNKGIDVHNQRLFFGGVELQDNRNTEYYSILENSTVIILVPLNFQYGGGAA</sequence>
<reference evidence="2 3" key="1">
    <citation type="submission" date="2012-08" db="EMBL/GenBank/DDBJ databases">
        <title>Oryza genome evolution.</title>
        <authorList>
            <person name="Wing R.A."/>
        </authorList>
    </citation>
    <scope>NUCLEOTIDE SEQUENCE</scope>
</reference>
<accession>A0A0D9XYF0</accession>
<organism evidence="2 3">
    <name type="scientific">Leersia perrieri</name>
    <dbReference type="NCBI Taxonomy" id="77586"/>
    <lineage>
        <taxon>Eukaryota</taxon>
        <taxon>Viridiplantae</taxon>
        <taxon>Streptophyta</taxon>
        <taxon>Embryophyta</taxon>
        <taxon>Tracheophyta</taxon>
        <taxon>Spermatophyta</taxon>
        <taxon>Magnoliopsida</taxon>
        <taxon>Liliopsida</taxon>
        <taxon>Poales</taxon>
        <taxon>Poaceae</taxon>
        <taxon>BOP clade</taxon>
        <taxon>Oryzoideae</taxon>
        <taxon>Oryzeae</taxon>
        <taxon>Oryzinae</taxon>
        <taxon>Leersia</taxon>
    </lineage>
</organism>
<dbReference type="Gene3D" id="3.10.20.90">
    <property type="entry name" value="Phosphatidylinositol 3-kinase Catalytic Subunit, Chain A, domain 1"/>
    <property type="match status" value="1"/>
</dbReference>
<feature type="domain" description="Ubiquitin-like" evidence="1">
    <location>
        <begin position="1"/>
        <end position="81"/>
    </location>
</feature>
<dbReference type="GO" id="GO:0031593">
    <property type="term" value="F:polyubiquitin modification-dependent protein binding"/>
    <property type="evidence" value="ECO:0007669"/>
    <property type="project" value="TreeGrafter"/>
</dbReference>
<dbReference type="GO" id="GO:0005829">
    <property type="term" value="C:cytosol"/>
    <property type="evidence" value="ECO:0007669"/>
    <property type="project" value="TreeGrafter"/>
</dbReference>
<evidence type="ECO:0000313" key="3">
    <source>
        <dbReference type="Proteomes" id="UP000032180"/>
    </source>
</evidence>
<proteinExistence type="predicted"/>
<dbReference type="AlphaFoldDB" id="A0A0D9XYF0"/>
<dbReference type="SUPFAM" id="SSF54236">
    <property type="entry name" value="Ubiquitin-like"/>
    <property type="match status" value="1"/>
</dbReference>
<name>A0A0D9XYF0_9ORYZ</name>
<evidence type="ECO:0000259" key="1">
    <source>
        <dbReference type="PROSITE" id="PS50053"/>
    </source>
</evidence>
<dbReference type="PANTHER" id="PTHR10621">
    <property type="entry name" value="UV EXCISION REPAIR PROTEIN RAD23"/>
    <property type="match status" value="1"/>
</dbReference>
<dbReference type="Pfam" id="PF00240">
    <property type="entry name" value="ubiquitin"/>
    <property type="match status" value="1"/>
</dbReference>
<protein>
    <recommendedName>
        <fullName evidence="1">Ubiquitin-like domain-containing protein</fullName>
    </recommendedName>
</protein>
<dbReference type="EnsemblPlants" id="LPERR12G07210.1">
    <property type="protein sequence ID" value="LPERR12G07210.1"/>
    <property type="gene ID" value="LPERR12G07210"/>
</dbReference>
<dbReference type="Gramene" id="LPERR12G07210.1">
    <property type="protein sequence ID" value="LPERR12G07210.1"/>
    <property type="gene ID" value="LPERR12G07210"/>
</dbReference>
<dbReference type="Proteomes" id="UP000032180">
    <property type="component" value="Chromosome 12"/>
</dbReference>
<evidence type="ECO:0000313" key="2">
    <source>
        <dbReference type="EnsemblPlants" id="LPERR12G07210.1"/>
    </source>
</evidence>
<reference evidence="3" key="2">
    <citation type="submission" date="2013-12" db="EMBL/GenBank/DDBJ databases">
        <authorList>
            <person name="Yu Y."/>
            <person name="Lee S."/>
            <person name="de Baynast K."/>
            <person name="Wissotski M."/>
            <person name="Liu L."/>
            <person name="Talag J."/>
            <person name="Goicoechea J."/>
            <person name="Angelova A."/>
            <person name="Jetty R."/>
            <person name="Kudrna D."/>
            <person name="Golser W."/>
            <person name="Rivera L."/>
            <person name="Zhang J."/>
            <person name="Wing R."/>
        </authorList>
    </citation>
    <scope>NUCLEOTIDE SEQUENCE</scope>
</reference>
<dbReference type="HOGENOM" id="CLU_2403439_0_0_1"/>
<dbReference type="PROSITE" id="PS50053">
    <property type="entry name" value="UBIQUITIN_2"/>
    <property type="match status" value="1"/>
</dbReference>
<dbReference type="InterPro" id="IPR029071">
    <property type="entry name" value="Ubiquitin-like_domsf"/>
</dbReference>
<dbReference type="GO" id="GO:0043130">
    <property type="term" value="F:ubiquitin binding"/>
    <property type="evidence" value="ECO:0007669"/>
    <property type="project" value="TreeGrafter"/>
</dbReference>
<dbReference type="STRING" id="77586.A0A0D9XYF0"/>
<dbReference type="PRINTS" id="PR00348">
    <property type="entry name" value="UBIQUITIN"/>
</dbReference>
<keyword evidence="3" id="KW-1185">Reference proteome</keyword>
<dbReference type="CDD" id="cd17039">
    <property type="entry name" value="Ubl_ubiquitin_like"/>
    <property type="match status" value="1"/>
</dbReference>
<dbReference type="GO" id="GO:0043161">
    <property type="term" value="P:proteasome-mediated ubiquitin-dependent protein catabolic process"/>
    <property type="evidence" value="ECO:0007669"/>
    <property type="project" value="TreeGrafter"/>
</dbReference>